<name>A0A934R2J8_9BACT</name>
<dbReference type="Gene3D" id="3.30.70.790">
    <property type="entry name" value="UreE, C-terminal domain"/>
    <property type="match status" value="1"/>
</dbReference>
<dbReference type="AlphaFoldDB" id="A0A934R2J8"/>
<dbReference type="Proteomes" id="UP000600139">
    <property type="component" value="Unassembled WGS sequence"/>
</dbReference>
<dbReference type="EMBL" id="JAENIK010000001">
    <property type="protein sequence ID" value="MBK1814099.1"/>
    <property type="molecule type" value="Genomic_DNA"/>
</dbReference>
<sequence length="103" mass="11205">MTEVFSSRDSATIGLLQSLLEAEGIRTYLRSEHAATVTYPAVVPALCILDEADVERGVELIRENLRQGEAGSEEEHTCPQCGEKSPGGFEKCWSCETFLIVAG</sequence>
<gene>
    <name evidence="2" type="ORF">JIN84_00565</name>
</gene>
<evidence type="ECO:0000313" key="3">
    <source>
        <dbReference type="Proteomes" id="UP000600139"/>
    </source>
</evidence>
<protein>
    <submittedName>
        <fullName evidence="2">DUF2007 domain-containing protein</fullName>
    </submittedName>
</protein>
<organism evidence="2 3">
    <name type="scientific">Luteolibacter yonseiensis</name>
    <dbReference type="NCBI Taxonomy" id="1144680"/>
    <lineage>
        <taxon>Bacteria</taxon>
        <taxon>Pseudomonadati</taxon>
        <taxon>Verrucomicrobiota</taxon>
        <taxon>Verrucomicrobiia</taxon>
        <taxon>Verrucomicrobiales</taxon>
        <taxon>Verrucomicrobiaceae</taxon>
        <taxon>Luteolibacter</taxon>
    </lineage>
</organism>
<dbReference type="Pfam" id="PF09413">
    <property type="entry name" value="DUF2007"/>
    <property type="match status" value="1"/>
</dbReference>
<proteinExistence type="predicted"/>
<evidence type="ECO:0000313" key="2">
    <source>
        <dbReference type="EMBL" id="MBK1814099.1"/>
    </source>
</evidence>
<accession>A0A934R2J8</accession>
<reference evidence="2" key="1">
    <citation type="submission" date="2021-01" db="EMBL/GenBank/DDBJ databases">
        <title>Modified the classification status of verrucomicrobia.</title>
        <authorList>
            <person name="Feng X."/>
        </authorList>
    </citation>
    <scope>NUCLEOTIDE SEQUENCE</scope>
    <source>
        <strain evidence="2">JCM 18052</strain>
    </source>
</reference>
<evidence type="ECO:0000259" key="1">
    <source>
        <dbReference type="Pfam" id="PF09413"/>
    </source>
</evidence>
<dbReference type="RefSeq" id="WP_200349062.1">
    <property type="nucleotide sequence ID" value="NZ_BAABHZ010000005.1"/>
</dbReference>
<dbReference type="InterPro" id="IPR018551">
    <property type="entry name" value="DUF2007"/>
</dbReference>
<comment type="caution">
    <text evidence="2">The sequence shown here is derived from an EMBL/GenBank/DDBJ whole genome shotgun (WGS) entry which is preliminary data.</text>
</comment>
<feature type="domain" description="DUF2007" evidence="1">
    <location>
        <begin position="1"/>
        <end position="63"/>
    </location>
</feature>
<keyword evidence="3" id="KW-1185">Reference proteome</keyword>